<dbReference type="Proteomes" id="UP000828251">
    <property type="component" value="Unassembled WGS sequence"/>
</dbReference>
<dbReference type="PANTHER" id="PTHR44191">
    <property type="entry name" value="TRANSCRIPTION FACTOR KUA1"/>
    <property type="match status" value="1"/>
</dbReference>
<keyword evidence="5" id="KW-0539">Nucleus</keyword>
<feature type="region of interest" description="Disordered" evidence="6">
    <location>
        <begin position="309"/>
        <end position="344"/>
    </location>
</feature>
<dbReference type="CDD" id="cd00167">
    <property type="entry name" value="SANT"/>
    <property type="match status" value="1"/>
</dbReference>
<keyword evidence="12" id="KW-1185">Reference proteome</keyword>
<feature type="compositionally biased region" description="Basic and acidic residues" evidence="6">
    <location>
        <begin position="58"/>
        <end position="74"/>
    </location>
</feature>
<dbReference type="GO" id="GO:0006355">
    <property type="term" value="P:regulation of DNA-templated transcription"/>
    <property type="evidence" value="ECO:0007669"/>
    <property type="project" value="UniProtKB-ARBA"/>
</dbReference>
<feature type="transmembrane region" description="Helical" evidence="7">
    <location>
        <begin position="105"/>
        <end position="127"/>
    </location>
</feature>
<dbReference type="AlphaFoldDB" id="A0A9D3VC48"/>
<gene>
    <name evidence="11" type="ORF">J1N35_019996</name>
</gene>
<keyword evidence="7" id="KW-0472">Membrane</keyword>
<evidence type="ECO:0000256" key="5">
    <source>
        <dbReference type="ARBA" id="ARBA00023242"/>
    </source>
</evidence>
<name>A0A9D3VC48_9ROSI</name>
<evidence type="ECO:0000259" key="9">
    <source>
        <dbReference type="PROSITE" id="PS51293"/>
    </source>
</evidence>
<dbReference type="InterPro" id="IPR017884">
    <property type="entry name" value="SANT_dom"/>
</dbReference>
<dbReference type="GO" id="GO:0005634">
    <property type="term" value="C:nucleus"/>
    <property type="evidence" value="ECO:0007669"/>
    <property type="project" value="UniProtKB-SubCell"/>
</dbReference>
<dbReference type="PROSITE" id="PS50090">
    <property type="entry name" value="MYB_LIKE"/>
    <property type="match status" value="1"/>
</dbReference>
<protein>
    <submittedName>
        <fullName evidence="11">Uncharacterized protein</fullName>
    </submittedName>
</protein>
<dbReference type="SMART" id="SM00717">
    <property type="entry name" value="SANT"/>
    <property type="match status" value="1"/>
</dbReference>
<feature type="compositionally biased region" description="Polar residues" evidence="6">
    <location>
        <begin position="334"/>
        <end position="344"/>
    </location>
</feature>
<feature type="domain" description="HTH myb-type" evidence="10">
    <location>
        <begin position="137"/>
        <end position="186"/>
    </location>
</feature>
<feature type="compositionally biased region" description="Low complexity" evidence="6">
    <location>
        <begin position="309"/>
        <end position="321"/>
    </location>
</feature>
<dbReference type="GO" id="GO:0009723">
    <property type="term" value="P:response to ethylene"/>
    <property type="evidence" value="ECO:0007669"/>
    <property type="project" value="TreeGrafter"/>
</dbReference>
<comment type="caution">
    <text evidence="11">The sequence shown here is derived from an EMBL/GenBank/DDBJ whole genome shotgun (WGS) entry which is preliminary data.</text>
</comment>
<dbReference type="PANTHER" id="PTHR44191:SF84">
    <property type="entry name" value="F25A4.19 PROTEIN"/>
    <property type="match status" value="1"/>
</dbReference>
<dbReference type="NCBIfam" id="TIGR01557">
    <property type="entry name" value="myb_SHAQKYF"/>
    <property type="match status" value="1"/>
</dbReference>
<dbReference type="PROSITE" id="PS51294">
    <property type="entry name" value="HTH_MYB"/>
    <property type="match status" value="1"/>
</dbReference>
<evidence type="ECO:0000313" key="11">
    <source>
        <dbReference type="EMBL" id="KAH1080235.1"/>
    </source>
</evidence>
<dbReference type="OrthoDB" id="118550at2759"/>
<comment type="subcellular location">
    <subcellularLocation>
        <location evidence="1">Nucleus</location>
    </subcellularLocation>
</comment>
<feature type="domain" description="Myb-like" evidence="8">
    <location>
        <begin position="137"/>
        <end position="182"/>
    </location>
</feature>
<dbReference type="GO" id="GO:0009739">
    <property type="term" value="P:response to gibberellin"/>
    <property type="evidence" value="ECO:0007669"/>
    <property type="project" value="TreeGrafter"/>
</dbReference>
<feature type="domain" description="SANT" evidence="9">
    <location>
        <begin position="133"/>
        <end position="186"/>
    </location>
</feature>
<accession>A0A9D3VC48</accession>
<dbReference type="PROSITE" id="PS51293">
    <property type="entry name" value="SANT"/>
    <property type="match status" value="1"/>
</dbReference>
<evidence type="ECO:0000256" key="3">
    <source>
        <dbReference type="ARBA" id="ARBA00023125"/>
    </source>
</evidence>
<evidence type="ECO:0000256" key="2">
    <source>
        <dbReference type="ARBA" id="ARBA00023015"/>
    </source>
</evidence>
<dbReference type="EMBL" id="JAIQCV010000007">
    <property type="protein sequence ID" value="KAH1080235.1"/>
    <property type="molecule type" value="Genomic_DNA"/>
</dbReference>
<evidence type="ECO:0000256" key="4">
    <source>
        <dbReference type="ARBA" id="ARBA00023163"/>
    </source>
</evidence>
<dbReference type="Pfam" id="PF00249">
    <property type="entry name" value="Myb_DNA-binding"/>
    <property type="match status" value="1"/>
</dbReference>
<keyword evidence="7" id="KW-0812">Transmembrane</keyword>
<keyword evidence="2" id="KW-0805">Transcription regulation</keyword>
<organism evidence="11 12">
    <name type="scientific">Gossypium stocksii</name>
    <dbReference type="NCBI Taxonomy" id="47602"/>
    <lineage>
        <taxon>Eukaryota</taxon>
        <taxon>Viridiplantae</taxon>
        <taxon>Streptophyta</taxon>
        <taxon>Embryophyta</taxon>
        <taxon>Tracheophyta</taxon>
        <taxon>Spermatophyta</taxon>
        <taxon>Magnoliopsida</taxon>
        <taxon>eudicotyledons</taxon>
        <taxon>Gunneridae</taxon>
        <taxon>Pentapetalae</taxon>
        <taxon>rosids</taxon>
        <taxon>malvids</taxon>
        <taxon>Malvales</taxon>
        <taxon>Malvaceae</taxon>
        <taxon>Malvoideae</taxon>
        <taxon>Gossypium</taxon>
    </lineage>
</organism>
<dbReference type="Gene3D" id="1.10.10.60">
    <property type="entry name" value="Homeodomain-like"/>
    <property type="match status" value="1"/>
</dbReference>
<dbReference type="InterPro" id="IPR009057">
    <property type="entry name" value="Homeodomain-like_sf"/>
</dbReference>
<evidence type="ECO:0000256" key="6">
    <source>
        <dbReference type="SAM" id="MobiDB-lite"/>
    </source>
</evidence>
<dbReference type="InterPro" id="IPR001005">
    <property type="entry name" value="SANT/Myb"/>
</dbReference>
<evidence type="ECO:0000313" key="12">
    <source>
        <dbReference type="Proteomes" id="UP000828251"/>
    </source>
</evidence>
<evidence type="ECO:0000259" key="8">
    <source>
        <dbReference type="PROSITE" id="PS50090"/>
    </source>
</evidence>
<evidence type="ECO:0000256" key="7">
    <source>
        <dbReference type="SAM" id="Phobius"/>
    </source>
</evidence>
<dbReference type="InterPro" id="IPR006447">
    <property type="entry name" value="Myb_dom_plants"/>
</dbReference>
<keyword evidence="7" id="KW-1133">Transmembrane helix</keyword>
<feature type="region of interest" description="Disordered" evidence="6">
    <location>
        <begin position="52"/>
        <end position="94"/>
    </location>
</feature>
<reference evidence="11 12" key="1">
    <citation type="journal article" date="2021" name="Plant Biotechnol. J.">
        <title>Multi-omics assisted identification of the key and species-specific regulatory components of drought-tolerant mechanisms in Gossypium stocksii.</title>
        <authorList>
            <person name="Yu D."/>
            <person name="Ke L."/>
            <person name="Zhang D."/>
            <person name="Wu Y."/>
            <person name="Sun Y."/>
            <person name="Mei J."/>
            <person name="Sun J."/>
            <person name="Sun Y."/>
        </authorList>
    </citation>
    <scope>NUCLEOTIDE SEQUENCE [LARGE SCALE GENOMIC DNA]</scope>
    <source>
        <strain evidence="12">cv. E1</strain>
        <tissue evidence="11">Leaf</tissue>
    </source>
</reference>
<evidence type="ECO:0000256" key="1">
    <source>
        <dbReference type="ARBA" id="ARBA00004123"/>
    </source>
</evidence>
<keyword evidence="3" id="KW-0238">DNA-binding</keyword>
<evidence type="ECO:0000259" key="10">
    <source>
        <dbReference type="PROSITE" id="PS51294"/>
    </source>
</evidence>
<dbReference type="InterPro" id="IPR017930">
    <property type="entry name" value="Myb_dom"/>
</dbReference>
<proteinExistence type="predicted"/>
<dbReference type="SUPFAM" id="SSF46689">
    <property type="entry name" value="Homeodomain-like"/>
    <property type="match status" value="1"/>
</dbReference>
<dbReference type="InterPro" id="IPR052245">
    <property type="entry name" value="Plant_Stress_Dev_TF"/>
</dbReference>
<dbReference type="FunFam" id="1.10.10.60:FF:000009">
    <property type="entry name" value="transcription factor MYB1R1"/>
    <property type="match status" value="1"/>
</dbReference>
<keyword evidence="4" id="KW-0804">Transcription</keyword>
<sequence length="344" mass="38048">MGMPPATCAAASSSSIVNSSPIGGGGGGGGEIMLFGVRVVVDSMRKSVSMNNLSQYEQPHESNKNNKKNDKDQGDDNLTAGYASADDAVPHSTGNRERKRGLYMFFYILTSFFFPSIFTILILFFAFDFLKMNLGVPWTEEEHKLFLVGLQKVGKGDWRGISRNFVKTRTPTQVASHAQKYFLRRSNLNRRRRRSSLFDITTDTVQAIPMEEERVDRQENSTQPSETNVFPIMPPAFPMAFNQVVPPVPIQNPTENLTIAQGNQLNNNVPTANLIRPVPNFPALQRSDLNINLNPATDPLSLSLQLSLQSDQMDSSSSSTSRHSPFQVMPNFGSGENNNIISVA</sequence>
<dbReference type="GO" id="GO:0003677">
    <property type="term" value="F:DNA binding"/>
    <property type="evidence" value="ECO:0007669"/>
    <property type="project" value="UniProtKB-KW"/>
</dbReference>